<dbReference type="Pfam" id="PF00436">
    <property type="entry name" value="SSB"/>
    <property type="match status" value="1"/>
</dbReference>
<dbReference type="SUPFAM" id="SSF50249">
    <property type="entry name" value="Nucleic acid-binding proteins"/>
    <property type="match status" value="1"/>
</dbReference>
<proteinExistence type="predicted"/>
<reference evidence="2" key="1">
    <citation type="submission" date="2020-05" db="EMBL/GenBank/DDBJ databases">
        <authorList>
            <person name="Chiriac C."/>
            <person name="Salcher M."/>
            <person name="Ghai R."/>
            <person name="Kavagutti S V."/>
        </authorList>
    </citation>
    <scope>NUCLEOTIDE SEQUENCE</scope>
</reference>
<protein>
    <submittedName>
        <fullName evidence="2">Unannotated protein</fullName>
    </submittedName>
</protein>
<dbReference type="GO" id="GO:0003697">
    <property type="term" value="F:single-stranded DNA binding"/>
    <property type="evidence" value="ECO:0007669"/>
    <property type="project" value="InterPro"/>
</dbReference>
<accession>A0A6J6TAH7</accession>
<dbReference type="AlphaFoldDB" id="A0A6J6TAH7"/>
<organism evidence="2">
    <name type="scientific">freshwater metagenome</name>
    <dbReference type="NCBI Taxonomy" id="449393"/>
    <lineage>
        <taxon>unclassified sequences</taxon>
        <taxon>metagenomes</taxon>
        <taxon>ecological metagenomes</taxon>
    </lineage>
</organism>
<gene>
    <name evidence="2" type="ORF">UFOPK2844_00002</name>
</gene>
<evidence type="ECO:0000313" key="2">
    <source>
        <dbReference type="EMBL" id="CAB4744116.1"/>
    </source>
</evidence>
<dbReference type="InterPro" id="IPR012340">
    <property type="entry name" value="NA-bd_OB-fold"/>
</dbReference>
<dbReference type="InterPro" id="IPR000424">
    <property type="entry name" value="Primosome_PriB/ssb"/>
</dbReference>
<keyword evidence="1" id="KW-0238">DNA-binding</keyword>
<dbReference type="EMBL" id="CAEZZG010000001">
    <property type="protein sequence ID" value="CAB4744116.1"/>
    <property type="molecule type" value="Genomic_DNA"/>
</dbReference>
<dbReference type="CDD" id="cd04496">
    <property type="entry name" value="SSB_OBF"/>
    <property type="match status" value="1"/>
</dbReference>
<sequence>MAKILEKKIIGKSKKKTVVKPEFDPVNEVFLVGRVTSLAVEKILPSGDKVVEFRVVIGRAKSRGSKKEVDTLDVAAWSATARKAALAVKIDSWVQVSGSVRRRFWRAPTGLASRWQVEASEVVRL</sequence>
<name>A0A6J6TAH7_9ZZZZ</name>
<dbReference type="Gene3D" id="2.40.50.140">
    <property type="entry name" value="Nucleic acid-binding proteins"/>
    <property type="match status" value="1"/>
</dbReference>
<evidence type="ECO:0000256" key="1">
    <source>
        <dbReference type="ARBA" id="ARBA00023125"/>
    </source>
</evidence>
<dbReference type="PROSITE" id="PS50935">
    <property type="entry name" value="SSB"/>
    <property type="match status" value="1"/>
</dbReference>